<evidence type="ECO:0000313" key="3">
    <source>
        <dbReference type="Proteomes" id="UP000009062"/>
    </source>
</evidence>
<dbReference type="HOGENOM" id="CLU_2032952_0_0_2"/>
<evidence type="ECO:0000256" key="1">
    <source>
        <dbReference type="SAM" id="MobiDB-lite"/>
    </source>
</evidence>
<accession>H6QC33</accession>
<name>H6QC33_PYROT</name>
<evidence type="ECO:0000313" key="2">
    <source>
        <dbReference type="EMBL" id="AFA40825.1"/>
    </source>
</evidence>
<dbReference type="Proteomes" id="UP000009062">
    <property type="component" value="Chromosome"/>
</dbReference>
<sequence length="121" mass="13341">MSELRAYLGGIKGAEESRQPRPPPARWRPAVLPPALLAEALGVRHSRPELWDLCRGAEDPVDCYGKLVIVAERGGEGVKLLRHAVMYGVPVEAVADYLAEGDYRRAAEVIERRRSPSTLVL</sequence>
<dbReference type="eggNOG" id="arCOG12093">
    <property type="taxonomic scope" value="Archaea"/>
</dbReference>
<dbReference type="AlphaFoldDB" id="H6QC33"/>
<reference evidence="2 3" key="1">
    <citation type="journal article" date="2012" name="Stand. Genomic Sci.">
        <title>Complete genome sequence of Pyrobaculum oguniense.</title>
        <authorList>
            <person name="Bernick D.L."/>
            <person name="Karplus K."/>
            <person name="Lui L.M."/>
            <person name="Coker J.K."/>
            <person name="Murphy J.N."/>
            <person name="Chan P.P."/>
            <person name="Cozen A.E."/>
            <person name="Lowe T.M."/>
        </authorList>
    </citation>
    <scope>NUCLEOTIDE SEQUENCE [LARGE SCALE GENOMIC DNA]</scope>
    <source>
        <strain evidence="2 3">TE7</strain>
    </source>
</reference>
<protein>
    <submittedName>
        <fullName evidence="2">Uncharacterized protein</fullName>
    </submittedName>
</protein>
<feature type="region of interest" description="Disordered" evidence="1">
    <location>
        <begin position="1"/>
        <end position="25"/>
    </location>
</feature>
<gene>
    <name evidence="2" type="ordered locus">Pogu_2798</name>
</gene>
<dbReference type="KEGG" id="pog:Pogu_2798"/>
<organism evidence="2 3">
    <name type="scientific">Pyrobaculum oguniense (strain DSM 13380 / JCM 10595 / TE7)</name>
    <dbReference type="NCBI Taxonomy" id="698757"/>
    <lineage>
        <taxon>Archaea</taxon>
        <taxon>Thermoproteota</taxon>
        <taxon>Thermoprotei</taxon>
        <taxon>Thermoproteales</taxon>
        <taxon>Thermoproteaceae</taxon>
        <taxon>Pyrobaculum</taxon>
    </lineage>
</organism>
<dbReference type="EMBL" id="CP003316">
    <property type="protein sequence ID" value="AFA40825.1"/>
    <property type="molecule type" value="Genomic_DNA"/>
</dbReference>
<dbReference type="STRING" id="698757.Pogu_2798"/>
<proteinExistence type="predicted"/>
<keyword evidence="3" id="KW-1185">Reference proteome</keyword>